<dbReference type="Pfam" id="PF04464">
    <property type="entry name" value="Glyphos_transf"/>
    <property type="match status" value="1"/>
</dbReference>
<evidence type="ECO:0000256" key="6">
    <source>
        <dbReference type="ARBA" id="ARBA00023136"/>
    </source>
</evidence>
<comment type="caution">
    <text evidence="8">The sequence shown here is derived from an EMBL/GenBank/DDBJ whole genome shotgun (WGS) entry which is preliminary data.</text>
</comment>
<evidence type="ECO:0000256" key="3">
    <source>
        <dbReference type="ARBA" id="ARBA00022475"/>
    </source>
</evidence>
<organism evidence="8 9">
    <name type="scientific">Staphylococcus epidermidis</name>
    <dbReference type="NCBI Taxonomy" id="1282"/>
    <lineage>
        <taxon>Bacteria</taxon>
        <taxon>Bacillati</taxon>
        <taxon>Bacillota</taxon>
        <taxon>Bacilli</taxon>
        <taxon>Bacillales</taxon>
        <taxon>Staphylococcaceae</taxon>
        <taxon>Staphylococcus</taxon>
    </lineage>
</organism>
<dbReference type="OrthoDB" id="9811865at2"/>
<dbReference type="InterPro" id="IPR051612">
    <property type="entry name" value="Teichoic_Acid_Biosynth"/>
</dbReference>
<sequence>MRKSRILIMISFLIKPILEHFIDSNLKRNSYYIKCIRNKKVESREILFEAYHGINFTGNAYALFKYIVENSLNYKCYLVIRNIDDPMIKWINTKYPEKNIEIVKYQSKKYLKVLATAKYLVNDTTFLPYFNKRKEQIYINTWHGTPLKKLGNDIEHSYFSENKNVQKNLITSDKLAMPNEFTAKKLIGSNDLTGILNSEISFTGNARMDLTINSNKEEIYDKYNLNNNKKLVLYAPTYKDKYNHKINDYILELINERNEIQNQLGDNYIVYIKTHYLITQNEEMYNLNNYFIPNWYDANELLSVVDILITDYSSIFFDFLPLQKPIYFYMKDKEDYTFERGLYIEIDELPGSISYNMKDLLKNLSIPITDYLNSYKINIENFISKYCKYDDGNSSFRTVNFMLGNIYGNKRYKSNKKVIVFYGGGFYNNGITNSLINMSKVFDYDKYEFVIVENNKIFTDKLNNIKRLDSRVHLITLFTDINKNLRDTLELNMFNRQGFDSKYISKKRIIKLFREYSDQVLGNLNPEVMIDYSGYNKLFTALFAFTIAKKNAIFLHNDMHEEFNKLIDGRYKHRWNLKVIFSLYNQFTKIVSVSDSTNKANIINLKQYIKSPENKMISISNIIDGDNIIKQAALGYGRANIKIISDDGVEKNYLKDMSYGDISFRCIPAPNKNDINFITLARLSPEKNQQNLIKAFKDIVNINRNCKLFILGDGPLYGNLKKLIRNLNLENHVYLLGFINNPYMLLDRCDCFILPSNYEGQGMSILEAQILKKPVIGTNVNGIKSVVNEDSGILVENNISSIVEGMRAYLKGNIPSIKFDYKDYNEQILLKIEKEIL</sequence>
<accession>A0A509LN57</accession>
<evidence type="ECO:0000256" key="4">
    <source>
        <dbReference type="ARBA" id="ARBA00022679"/>
    </source>
</evidence>
<keyword evidence="4" id="KW-0808">Transferase</keyword>
<dbReference type="InterPro" id="IPR043149">
    <property type="entry name" value="TagF_N"/>
</dbReference>
<comment type="subcellular location">
    <subcellularLocation>
        <location evidence="1">Cell membrane</location>
        <topology evidence="1">Peripheral membrane protein</topology>
    </subcellularLocation>
</comment>
<keyword evidence="5" id="KW-0777">Teichoic acid biosynthesis</keyword>
<dbReference type="PANTHER" id="PTHR37316">
    <property type="entry name" value="TEICHOIC ACID GLYCEROL-PHOSPHATE PRIMASE"/>
    <property type="match status" value="1"/>
</dbReference>
<feature type="domain" description="Glycosyl transferase family 1" evidence="7">
    <location>
        <begin position="669"/>
        <end position="813"/>
    </location>
</feature>
<dbReference type="EMBL" id="JACGQI010000037">
    <property type="protein sequence ID" value="MBF2231311.1"/>
    <property type="molecule type" value="Genomic_DNA"/>
</dbReference>
<reference evidence="8" key="1">
    <citation type="submission" date="2020-08" db="EMBL/GenBank/DDBJ databases">
        <title>Changes in the skin microbiome associated with squamous cell carcinoma in transplant recipients.</title>
        <authorList>
            <person name="Zaugg J."/>
            <person name="Krueger A."/>
            <person name="Lachner N."/>
        </authorList>
    </citation>
    <scope>NUCLEOTIDE SEQUENCE</scope>
    <source>
        <strain evidence="8">R5988</strain>
    </source>
</reference>
<evidence type="ECO:0000256" key="5">
    <source>
        <dbReference type="ARBA" id="ARBA00022944"/>
    </source>
</evidence>
<dbReference type="InterPro" id="IPR043148">
    <property type="entry name" value="TagF_C"/>
</dbReference>
<keyword evidence="6" id="KW-0472">Membrane</keyword>
<dbReference type="Proteomes" id="UP000648077">
    <property type="component" value="Unassembled WGS sequence"/>
</dbReference>
<dbReference type="Gene3D" id="3.40.50.11820">
    <property type="match status" value="1"/>
</dbReference>
<dbReference type="InterPro" id="IPR007554">
    <property type="entry name" value="Glycerophosphate_synth"/>
</dbReference>
<dbReference type="PANTHER" id="PTHR37316:SF3">
    <property type="entry name" value="TEICHOIC ACID GLYCEROL-PHOSPHATE TRANSFERASE"/>
    <property type="match status" value="1"/>
</dbReference>
<dbReference type="RefSeq" id="WP_002505571.1">
    <property type="nucleotide sequence ID" value="NZ_CAJUUW010000030.1"/>
</dbReference>
<evidence type="ECO:0000313" key="9">
    <source>
        <dbReference type="Proteomes" id="UP000648077"/>
    </source>
</evidence>
<protein>
    <submittedName>
        <fullName evidence="8">CDP-glycerol glycerophosphotransferase family protein</fullName>
    </submittedName>
</protein>
<dbReference type="AlphaFoldDB" id="A0A509LN57"/>
<dbReference type="GO" id="GO:0005886">
    <property type="term" value="C:plasma membrane"/>
    <property type="evidence" value="ECO:0007669"/>
    <property type="project" value="UniProtKB-SubCell"/>
</dbReference>
<dbReference type="GO" id="GO:0019350">
    <property type="term" value="P:teichoic acid biosynthetic process"/>
    <property type="evidence" value="ECO:0007669"/>
    <property type="project" value="UniProtKB-KW"/>
</dbReference>
<dbReference type="Gene3D" id="3.40.50.12580">
    <property type="match status" value="1"/>
</dbReference>
<dbReference type="SUPFAM" id="SSF53756">
    <property type="entry name" value="UDP-Glycosyltransferase/glycogen phosphorylase"/>
    <property type="match status" value="2"/>
</dbReference>
<evidence type="ECO:0000259" key="7">
    <source>
        <dbReference type="Pfam" id="PF00534"/>
    </source>
</evidence>
<dbReference type="GO" id="GO:0016757">
    <property type="term" value="F:glycosyltransferase activity"/>
    <property type="evidence" value="ECO:0007669"/>
    <property type="project" value="InterPro"/>
</dbReference>
<evidence type="ECO:0000313" key="8">
    <source>
        <dbReference type="EMBL" id="MBF2231311.1"/>
    </source>
</evidence>
<proteinExistence type="inferred from homology"/>
<dbReference type="CDD" id="cd03811">
    <property type="entry name" value="GT4_GT28_WabH-like"/>
    <property type="match status" value="1"/>
</dbReference>
<dbReference type="InterPro" id="IPR001296">
    <property type="entry name" value="Glyco_trans_1"/>
</dbReference>
<evidence type="ECO:0000256" key="1">
    <source>
        <dbReference type="ARBA" id="ARBA00004202"/>
    </source>
</evidence>
<comment type="similarity">
    <text evidence="2">Belongs to the CDP-glycerol glycerophosphotransferase family.</text>
</comment>
<dbReference type="GO" id="GO:0047355">
    <property type="term" value="F:CDP-glycerol glycerophosphotransferase activity"/>
    <property type="evidence" value="ECO:0007669"/>
    <property type="project" value="InterPro"/>
</dbReference>
<name>A0A509LN57_STAEP</name>
<keyword evidence="3" id="KW-1003">Cell membrane</keyword>
<evidence type="ECO:0000256" key="2">
    <source>
        <dbReference type="ARBA" id="ARBA00010488"/>
    </source>
</evidence>
<dbReference type="Gene3D" id="3.40.50.2000">
    <property type="entry name" value="Glycogen Phosphorylase B"/>
    <property type="match status" value="2"/>
</dbReference>
<gene>
    <name evidence="8" type="ORF">H3963_12995</name>
</gene>
<dbReference type="Pfam" id="PF00534">
    <property type="entry name" value="Glycos_transf_1"/>
    <property type="match status" value="1"/>
</dbReference>